<comment type="similarity">
    <text evidence="2">Belongs to the peptidase S1 family. CLIP subfamily.</text>
</comment>
<dbReference type="Gene3D" id="2.40.10.10">
    <property type="entry name" value="Trypsin-like serine proteases"/>
    <property type="match status" value="1"/>
</dbReference>
<dbReference type="EMBL" id="CAXKWB010009302">
    <property type="protein sequence ID" value="CAL4094208.1"/>
    <property type="molecule type" value="Genomic_DNA"/>
</dbReference>
<keyword evidence="1" id="KW-1015">Disulfide bond</keyword>
<sequence>INNNDFKESFLKDINVDQAVDFDLLSGLGGFGNRRTERSHKYEGVSRNRYYNHAPYRHSQSYGHAFGYGYNSNQAEDRVDADVGDQLTDADDLTSSSFACGGAPITPFHILTAAHCILQGGNLPKTLHLGEDREQLGEGVVIDYDVQDITVHPDYRLPERYNDLAIITLKQKMEFSNSLQPYCLPNDVLDHQGHVFTISGWGTIHQGLSEIMTDVNVTVVSRSDCSDSYMVGDDHNPAFITQYPQGISKHLVCAAYHNGDLCRGDSGGPLILSDSIGQQQVVGIASATDGGCTEDSFPVIYTRVHEYMEWINDVIYGACDDI</sequence>
<feature type="domain" description="Peptidase S1" evidence="3">
    <location>
        <begin position="27"/>
        <end position="316"/>
    </location>
</feature>
<evidence type="ECO:0000256" key="1">
    <source>
        <dbReference type="ARBA" id="ARBA00023157"/>
    </source>
</evidence>
<evidence type="ECO:0000313" key="4">
    <source>
        <dbReference type="EMBL" id="CAL4094208.1"/>
    </source>
</evidence>
<dbReference type="InterPro" id="IPR001254">
    <property type="entry name" value="Trypsin_dom"/>
</dbReference>
<dbReference type="Pfam" id="PF00089">
    <property type="entry name" value="Trypsin"/>
    <property type="match status" value="1"/>
</dbReference>
<dbReference type="SUPFAM" id="SSF50494">
    <property type="entry name" value="Trypsin-like serine proteases"/>
    <property type="match status" value="1"/>
</dbReference>
<feature type="non-terminal residue" evidence="4">
    <location>
        <position position="1"/>
    </location>
</feature>
<dbReference type="InterPro" id="IPR018114">
    <property type="entry name" value="TRYPSIN_HIS"/>
</dbReference>
<dbReference type="PROSITE" id="PS00134">
    <property type="entry name" value="TRYPSIN_HIS"/>
    <property type="match status" value="1"/>
</dbReference>
<evidence type="ECO:0000259" key="3">
    <source>
        <dbReference type="PROSITE" id="PS50240"/>
    </source>
</evidence>
<dbReference type="Proteomes" id="UP001497623">
    <property type="component" value="Unassembled WGS sequence"/>
</dbReference>
<comment type="caution">
    <text evidence="4">The sequence shown here is derived from an EMBL/GenBank/DDBJ whole genome shotgun (WGS) entry which is preliminary data.</text>
</comment>
<accession>A0AAV2QTP2</accession>
<dbReference type="AlphaFoldDB" id="A0AAV2QTP2"/>
<dbReference type="GO" id="GO:0006508">
    <property type="term" value="P:proteolysis"/>
    <property type="evidence" value="ECO:0007669"/>
    <property type="project" value="InterPro"/>
</dbReference>
<evidence type="ECO:0000256" key="2">
    <source>
        <dbReference type="ARBA" id="ARBA00024195"/>
    </source>
</evidence>
<dbReference type="InterPro" id="IPR051487">
    <property type="entry name" value="Ser/Thr_Proteases_Immune/Dev"/>
</dbReference>
<reference evidence="4 5" key="1">
    <citation type="submission" date="2024-05" db="EMBL/GenBank/DDBJ databases">
        <authorList>
            <person name="Wallberg A."/>
        </authorList>
    </citation>
    <scope>NUCLEOTIDE SEQUENCE [LARGE SCALE GENOMIC DNA]</scope>
</reference>
<name>A0AAV2QTP2_MEGNR</name>
<keyword evidence="5" id="KW-1185">Reference proteome</keyword>
<evidence type="ECO:0000313" key="5">
    <source>
        <dbReference type="Proteomes" id="UP001497623"/>
    </source>
</evidence>
<dbReference type="PANTHER" id="PTHR24256">
    <property type="entry name" value="TRYPTASE-RELATED"/>
    <property type="match status" value="1"/>
</dbReference>
<dbReference type="InterPro" id="IPR043504">
    <property type="entry name" value="Peptidase_S1_PA_chymotrypsin"/>
</dbReference>
<dbReference type="InterPro" id="IPR001314">
    <property type="entry name" value="Peptidase_S1A"/>
</dbReference>
<dbReference type="CDD" id="cd00190">
    <property type="entry name" value="Tryp_SPc"/>
    <property type="match status" value="1"/>
</dbReference>
<dbReference type="SMART" id="SM00020">
    <property type="entry name" value="Tryp_SPc"/>
    <property type="match status" value="1"/>
</dbReference>
<dbReference type="PROSITE" id="PS50240">
    <property type="entry name" value="TRYPSIN_DOM"/>
    <property type="match status" value="1"/>
</dbReference>
<dbReference type="FunFam" id="2.40.10.10:FF:000068">
    <property type="entry name" value="transmembrane protease serine 2"/>
    <property type="match status" value="1"/>
</dbReference>
<dbReference type="InterPro" id="IPR009003">
    <property type="entry name" value="Peptidase_S1_PA"/>
</dbReference>
<gene>
    <name evidence="4" type="ORF">MNOR_LOCUS15094</name>
</gene>
<protein>
    <recommendedName>
        <fullName evidence="3">Peptidase S1 domain-containing protein</fullName>
    </recommendedName>
</protein>
<dbReference type="PRINTS" id="PR00722">
    <property type="entry name" value="CHYMOTRYPSIN"/>
</dbReference>
<proteinExistence type="inferred from homology"/>
<dbReference type="GO" id="GO:0004252">
    <property type="term" value="F:serine-type endopeptidase activity"/>
    <property type="evidence" value="ECO:0007669"/>
    <property type="project" value="InterPro"/>
</dbReference>
<organism evidence="4 5">
    <name type="scientific">Meganyctiphanes norvegica</name>
    <name type="common">Northern krill</name>
    <name type="synonym">Thysanopoda norvegica</name>
    <dbReference type="NCBI Taxonomy" id="48144"/>
    <lineage>
        <taxon>Eukaryota</taxon>
        <taxon>Metazoa</taxon>
        <taxon>Ecdysozoa</taxon>
        <taxon>Arthropoda</taxon>
        <taxon>Crustacea</taxon>
        <taxon>Multicrustacea</taxon>
        <taxon>Malacostraca</taxon>
        <taxon>Eumalacostraca</taxon>
        <taxon>Eucarida</taxon>
        <taxon>Euphausiacea</taxon>
        <taxon>Euphausiidae</taxon>
        <taxon>Meganyctiphanes</taxon>
    </lineage>
</organism>